<dbReference type="EMBL" id="AK402199">
    <property type="protein sequence ID" value="BAM18821.1"/>
    <property type="molecule type" value="mRNA"/>
</dbReference>
<sequence length="53" mass="6303">MTRRLWAVNTYDKILSNINVILQFHEIKINNGSGQLVCFAFIVNFRRTKDIKY</sequence>
<protein>
    <submittedName>
        <fullName evidence="1">Uncharacterized protein</fullName>
    </submittedName>
</protein>
<reference evidence="1" key="1">
    <citation type="journal article" date="2012" name="BMC Biol.">
        <title>Comprehensive microarray-based analysis for stage-specific larval camouflage pattern-associated genes in the swallowtail butterfly, Papilio xuthus.</title>
        <authorList>
            <person name="Futahashi R."/>
            <person name="Shirataki H."/>
            <person name="Narita T."/>
            <person name="Mita K."/>
            <person name="Fujiwara H."/>
        </authorList>
    </citation>
    <scope>NUCLEOTIDE SEQUENCE</scope>
    <source>
        <tissue evidence="1">Epidermis</tissue>
    </source>
</reference>
<accession>I4DLN1</accession>
<dbReference type="AlphaFoldDB" id="I4DLN1"/>
<proteinExistence type="evidence at transcript level"/>
<name>I4DLN1_PAPXU</name>
<organism evidence="1">
    <name type="scientific">Papilio xuthus</name>
    <name type="common">Asian swallowtail butterfly</name>
    <dbReference type="NCBI Taxonomy" id="66420"/>
    <lineage>
        <taxon>Eukaryota</taxon>
        <taxon>Metazoa</taxon>
        <taxon>Ecdysozoa</taxon>
        <taxon>Arthropoda</taxon>
        <taxon>Hexapoda</taxon>
        <taxon>Insecta</taxon>
        <taxon>Pterygota</taxon>
        <taxon>Neoptera</taxon>
        <taxon>Endopterygota</taxon>
        <taxon>Lepidoptera</taxon>
        <taxon>Glossata</taxon>
        <taxon>Ditrysia</taxon>
        <taxon>Papilionoidea</taxon>
        <taxon>Papilionidae</taxon>
        <taxon>Papilioninae</taxon>
        <taxon>Papilio</taxon>
    </lineage>
</organism>
<evidence type="ECO:0000313" key="1">
    <source>
        <dbReference type="EMBL" id="BAM18821.1"/>
    </source>
</evidence>